<evidence type="ECO:0000313" key="3">
    <source>
        <dbReference type="Proteomes" id="UP000016933"/>
    </source>
</evidence>
<dbReference type="OMA" id="DDAPMQK"/>
<feature type="compositionally biased region" description="Basic and acidic residues" evidence="1">
    <location>
        <begin position="1"/>
        <end position="12"/>
    </location>
</feature>
<dbReference type="EMBL" id="KB446540">
    <property type="protein sequence ID" value="EME43581.1"/>
    <property type="molecule type" value="Genomic_DNA"/>
</dbReference>
<organism evidence="2 3">
    <name type="scientific">Dothistroma septosporum (strain NZE10 / CBS 128990)</name>
    <name type="common">Red band needle blight fungus</name>
    <name type="synonym">Mycosphaerella pini</name>
    <dbReference type="NCBI Taxonomy" id="675120"/>
    <lineage>
        <taxon>Eukaryota</taxon>
        <taxon>Fungi</taxon>
        <taxon>Dikarya</taxon>
        <taxon>Ascomycota</taxon>
        <taxon>Pezizomycotina</taxon>
        <taxon>Dothideomycetes</taxon>
        <taxon>Dothideomycetidae</taxon>
        <taxon>Mycosphaerellales</taxon>
        <taxon>Mycosphaerellaceae</taxon>
        <taxon>Dothistroma</taxon>
    </lineage>
</organism>
<protein>
    <submittedName>
        <fullName evidence="2">Uncharacterized protein</fullName>
    </submittedName>
</protein>
<gene>
    <name evidence="2" type="ORF">DOTSEDRAFT_80915</name>
</gene>
<name>M2YPN3_DOTSN</name>
<proteinExistence type="predicted"/>
<feature type="compositionally biased region" description="Polar residues" evidence="1">
    <location>
        <begin position="111"/>
        <end position="122"/>
    </location>
</feature>
<keyword evidence="3" id="KW-1185">Reference proteome</keyword>
<dbReference type="HOGENOM" id="CLU_1434417_0_0_1"/>
<evidence type="ECO:0000256" key="1">
    <source>
        <dbReference type="SAM" id="MobiDB-lite"/>
    </source>
</evidence>
<sequence length="189" mass="20895">MNDKASKPEKKGIARAIKKSTRATMTATTSQRASRRVSKAKFPGSIEEEPKSDKGPEEEDDGDERHSKDMPDDAPMQKIKSKPGKDSRPSAKMADIPEAEDDYKDEPPTKTKANATNKSSMKAPQVSEDEEIRYFDRIYVAAHKDTENFHHRGAGRWASGLPRPEAKFKTACVGPGAEAWKAAHKDNGK</sequence>
<feature type="region of interest" description="Disordered" evidence="1">
    <location>
        <begin position="1"/>
        <end position="127"/>
    </location>
</feature>
<feature type="compositionally biased region" description="Polar residues" evidence="1">
    <location>
        <begin position="22"/>
        <end position="32"/>
    </location>
</feature>
<dbReference type="OrthoDB" id="10590470at2759"/>
<accession>M2YPN3</accession>
<reference evidence="3" key="1">
    <citation type="journal article" date="2012" name="PLoS Genet.">
        <title>The genomes of the fungal plant pathogens Cladosporium fulvum and Dothistroma septosporum reveal adaptation to different hosts and lifestyles but also signatures of common ancestry.</title>
        <authorList>
            <person name="de Wit P.J.G.M."/>
            <person name="van der Burgt A."/>
            <person name="Oekmen B."/>
            <person name="Stergiopoulos I."/>
            <person name="Abd-Elsalam K.A."/>
            <person name="Aerts A.L."/>
            <person name="Bahkali A.H."/>
            <person name="Beenen H.G."/>
            <person name="Chettri P."/>
            <person name="Cox M.P."/>
            <person name="Datema E."/>
            <person name="de Vries R.P."/>
            <person name="Dhillon B."/>
            <person name="Ganley A.R."/>
            <person name="Griffiths S.A."/>
            <person name="Guo Y."/>
            <person name="Hamelin R.C."/>
            <person name="Henrissat B."/>
            <person name="Kabir M.S."/>
            <person name="Jashni M.K."/>
            <person name="Kema G."/>
            <person name="Klaubauf S."/>
            <person name="Lapidus A."/>
            <person name="Levasseur A."/>
            <person name="Lindquist E."/>
            <person name="Mehrabi R."/>
            <person name="Ohm R.A."/>
            <person name="Owen T.J."/>
            <person name="Salamov A."/>
            <person name="Schwelm A."/>
            <person name="Schijlen E."/>
            <person name="Sun H."/>
            <person name="van den Burg H.A."/>
            <person name="van Ham R.C.H.J."/>
            <person name="Zhang S."/>
            <person name="Goodwin S.B."/>
            <person name="Grigoriev I.V."/>
            <person name="Collemare J."/>
            <person name="Bradshaw R.E."/>
        </authorList>
    </citation>
    <scope>NUCLEOTIDE SEQUENCE [LARGE SCALE GENOMIC DNA]</scope>
    <source>
        <strain evidence="3">NZE10 / CBS 128990</strain>
    </source>
</reference>
<reference evidence="2 3" key="2">
    <citation type="journal article" date="2012" name="PLoS Pathog.">
        <title>Diverse lifestyles and strategies of plant pathogenesis encoded in the genomes of eighteen Dothideomycetes fungi.</title>
        <authorList>
            <person name="Ohm R.A."/>
            <person name="Feau N."/>
            <person name="Henrissat B."/>
            <person name="Schoch C.L."/>
            <person name="Horwitz B.A."/>
            <person name="Barry K.W."/>
            <person name="Condon B.J."/>
            <person name="Copeland A.C."/>
            <person name="Dhillon B."/>
            <person name="Glaser F."/>
            <person name="Hesse C.N."/>
            <person name="Kosti I."/>
            <person name="LaButti K."/>
            <person name="Lindquist E.A."/>
            <person name="Lucas S."/>
            <person name="Salamov A.A."/>
            <person name="Bradshaw R.E."/>
            <person name="Ciuffetti L."/>
            <person name="Hamelin R.C."/>
            <person name="Kema G.H.J."/>
            <person name="Lawrence C."/>
            <person name="Scott J.A."/>
            <person name="Spatafora J.W."/>
            <person name="Turgeon B.G."/>
            <person name="de Wit P.J.G.M."/>
            <person name="Zhong S."/>
            <person name="Goodwin S.B."/>
            <person name="Grigoriev I.V."/>
        </authorList>
    </citation>
    <scope>NUCLEOTIDE SEQUENCE [LARGE SCALE GENOMIC DNA]</scope>
    <source>
        <strain evidence="3">NZE10 / CBS 128990</strain>
    </source>
</reference>
<dbReference type="AlphaFoldDB" id="M2YPN3"/>
<evidence type="ECO:0000313" key="2">
    <source>
        <dbReference type="EMBL" id="EME43581.1"/>
    </source>
</evidence>
<dbReference type="Proteomes" id="UP000016933">
    <property type="component" value="Unassembled WGS sequence"/>
</dbReference>